<protein>
    <submittedName>
        <fullName evidence="1">Uncharacterized protein</fullName>
    </submittedName>
</protein>
<proteinExistence type="predicted"/>
<gene>
    <name evidence="1" type="ORF">BJP36_34985</name>
</gene>
<sequence>MITISDLNVSRENCLTELKDAEMMGHIMGGFLKFSVSGIGFTIGNQLAFDLDDDGTIVATEIFSPFGGNFGFSFDLGDLLGN</sequence>
<accession>A0A1D9GAF0</accession>
<evidence type="ECO:0000313" key="2">
    <source>
        <dbReference type="Proteomes" id="UP000176944"/>
    </source>
</evidence>
<organism evidence="1 2">
    <name type="scientific">Moorena producens (strain JHB)</name>
    <dbReference type="NCBI Taxonomy" id="1454205"/>
    <lineage>
        <taxon>Bacteria</taxon>
        <taxon>Bacillati</taxon>
        <taxon>Cyanobacteriota</taxon>
        <taxon>Cyanophyceae</taxon>
        <taxon>Coleofasciculales</taxon>
        <taxon>Coleofasciculaceae</taxon>
        <taxon>Moorena</taxon>
    </lineage>
</organism>
<dbReference type="EMBL" id="CP017708">
    <property type="protein sequence ID" value="AOY84360.1"/>
    <property type="molecule type" value="Genomic_DNA"/>
</dbReference>
<dbReference type="Proteomes" id="UP000176944">
    <property type="component" value="Chromosome"/>
</dbReference>
<name>A0A1D9GAF0_MOOP1</name>
<dbReference type="AlphaFoldDB" id="A0A1D9GAF0"/>
<reference evidence="2" key="1">
    <citation type="submission" date="2016-10" db="EMBL/GenBank/DDBJ databases">
        <title>Comparative genomics uncovers the prolific and rare metabolic potential of the cyanobacterial genus Moorea.</title>
        <authorList>
            <person name="Leao T."/>
            <person name="Castelao G."/>
            <person name="Korobeynikov A."/>
            <person name="Monroe E.A."/>
            <person name="Podell S."/>
            <person name="Glukhov E."/>
            <person name="Allen E."/>
            <person name="Gerwick W.H."/>
            <person name="Gerwick L."/>
        </authorList>
    </citation>
    <scope>NUCLEOTIDE SEQUENCE [LARGE SCALE GENOMIC DNA]</scope>
    <source>
        <strain evidence="2">JHB</strain>
    </source>
</reference>
<evidence type="ECO:0000313" key="1">
    <source>
        <dbReference type="EMBL" id="AOY84360.1"/>
    </source>
</evidence>